<dbReference type="AlphaFoldDB" id="A0A1M7P997"/>
<evidence type="ECO:0000313" key="2">
    <source>
        <dbReference type="Proteomes" id="UP000184513"/>
    </source>
</evidence>
<gene>
    <name evidence="1" type="ORF">SAMN04488057_107180</name>
</gene>
<dbReference type="STRING" id="388280.SAMN04488057_107180"/>
<accession>A0A1M7P997</accession>
<sequence>MDYRAVKSQFRQKGTITIKDSRGTTFQWFSPKDPNMPHTGVYLIHEVFQLQALAGSFSEVALDIVEYSADKVIFHSPPAPGINGRVNSGGLIKFALIKSPFWHRLLFELRDTVEMQWVEKSGEIPFLAQEAFPLHFSETETMELHADGRVKTRKA</sequence>
<keyword evidence="2" id="KW-1185">Reference proteome</keyword>
<organism evidence="1 2">
    <name type="scientific">Cyclobacterium lianum</name>
    <dbReference type="NCBI Taxonomy" id="388280"/>
    <lineage>
        <taxon>Bacteria</taxon>
        <taxon>Pseudomonadati</taxon>
        <taxon>Bacteroidota</taxon>
        <taxon>Cytophagia</taxon>
        <taxon>Cytophagales</taxon>
        <taxon>Cyclobacteriaceae</taxon>
        <taxon>Cyclobacterium</taxon>
    </lineage>
</organism>
<protein>
    <submittedName>
        <fullName evidence="1">Uncharacterized protein</fullName>
    </submittedName>
</protein>
<dbReference type="RefSeq" id="WP_073095085.1">
    <property type="nucleotide sequence ID" value="NZ_FRCY01000007.1"/>
</dbReference>
<reference evidence="1 2" key="1">
    <citation type="submission" date="2016-11" db="EMBL/GenBank/DDBJ databases">
        <authorList>
            <person name="Jaros S."/>
            <person name="Januszkiewicz K."/>
            <person name="Wedrychowicz H."/>
        </authorList>
    </citation>
    <scope>NUCLEOTIDE SEQUENCE [LARGE SCALE GENOMIC DNA]</scope>
    <source>
        <strain evidence="1 2">CGMCC 1.6102</strain>
    </source>
</reference>
<dbReference type="EMBL" id="FRCY01000007">
    <property type="protein sequence ID" value="SHN13333.1"/>
    <property type="molecule type" value="Genomic_DNA"/>
</dbReference>
<name>A0A1M7P997_9BACT</name>
<proteinExistence type="predicted"/>
<dbReference type="Proteomes" id="UP000184513">
    <property type="component" value="Unassembled WGS sequence"/>
</dbReference>
<dbReference type="OrthoDB" id="824257at2"/>
<evidence type="ECO:0000313" key="1">
    <source>
        <dbReference type="EMBL" id="SHN13333.1"/>
    </source>
</evidence>